<name>A0A150LXE5_9BACL</name>
<evidence type="ECO:0000313" key="3">
    <source>
        <dbReference type="EMBL" id="KYD16943.1"/>
    </source>
</evidence>
<keyword evidence="1" id="KW-0812">Transmembrane</keyword>
<feature type="signal peptide" evidence="2">
    <location>
        <begin position="1"/>
        <end position="22"/>
    </location>
</feature>
<dbReference type="PATRIC" id="fig|81408.3.peg.2757"/>
<organism evidence="3 4">
    <name type="scientific">Saccharococcus caldoxylosilyticus</name>
    <dbReference type="NCBI Taxonomy" id="81408"/>
    <lineage>
        <taxon>Bacteria</taxon>
        <taxon>Bacillati</taxon>
        <taxon>Bacillota</taxon>
        <taxon>Bacilli</taxon>
        <taxon>Bacillales</taxon>
        <taxon>Anoxybacillaceae</taxon>
        <taxon>Saccharococcus</taxon>
    </lineage>
</organism>
<evidence type="ECO:0000256" key="1">
    <source>
        <dbReference type="SAM" id="Phobius"/>
    </source>
</evidence>
<sequence>MKKLIIFTIAASLAIATLPASAFAISPNDPELQTYLNEIGMTQEELEEYLSYDGYTLEDFKDVNDLRNELGDVLTEENLEQLLEDYGLTKEELKQLLIDNGELEPNEEITEAFKFYNDLEEFLLFEQSYSTPITEETLADFLQQRNMTKEQLLALLSSHHESLKDYSSIGELADAIDYYQSLTPLTEETLNELLDTLGLTRQQLEELLAANHDSLHNYTTVEELSEAIVDYMLPDLEELGLTNAELEKLYHHFQSLNMEDPQFASQMEELGRRLEAISSYDFEGVTELSPAQIAEIADVIHDMLDIFQLDVKFYLTKNGEKKPLSLATLLTMESTNGYNLLIEIYNKQGELLADFILTADMFNSDLFENVGKDLEKAGKVAKIEKKIEKKVKLKPIKRTVKGAKLPKTASPYVSNVLMGVVFIALGAFLFRVRKGLGAK</sequence>
<dbReference type="NCBIfam" id="TIGR04383">
    <property type="entry name" value="acidic_w_LPXTA"/>
    <property type="match status" value="2"/>
</dbReference>
<reference evidence="3 4" key="1">
    <citation type="submission" date="2016-01" db="EMBL/GenBank/DDBJ databases">
        <title>Draft Genome Sequences of Seven Thermophilic Sporeformers Isolated from Foods.</title>
        <authorList>
            <person name="Berendsen E.M."/>
            <person name="Wells-Bennik M.H."/>
            <person name="Krawcyk A.O."/>
            <person name="De Jong A."/>
            <person name="Holsappel S."/>
            <person name="Eijlander R.T."/>
            <person name="Kuipers O.P."/>
        </authorList>
    </citation>
    <scope>NUCLEOTIDE SEQUENCE [LARGE SCALE GENOMIC DNA]</scope>
    <source>
        <strain evidence="3 4">B4119</strain>
    </source>
</reference>
<feature type="chain" id="PRO_5039142443" description="Processed acidic surface protein" evidence="2">
    <location>
        <begin position="23"/>
        <end position="439"/>
    </location>
</feature>
<dbReference type="eggNOG" id="COG0402">
    <property type="taxonomic scope" value="Bacteria"/>
</dbReference>
<dbReference type="EMBL" id="LQYS01000027">
    <property type="protein sequence ID" value="KYD16943.1"/>
    <property type="molecule type" value="Genomic_DNA"/>
</dbReference>
<proteinExistence type="predicted"/>
<evidence type="ECO:0000256" key="2">
    <source>
        <dbReference type="SAM" id="SignalP"/>
    </source>
</evidence>
<accession>A0A150LXE5</accession>
<dbReference type="RefSeq" id="WP_061579115.1">
    <property type="nucleotide sequence ID" value="NZ_AP025625.1"/>
</dbReference>
<keyword evidence="1" id="KW-1133">Transmembrane helix</keyword>
<gene>
    <name evidence="3" type="ORF">B4119_3641</name>
</gene>
<comment type="caution">
    <text evidence="3">The sequence shown here is derived from an EMBL/GenBank/DDBJ whole genome shotgun (WGS) entry which is preliminary data.</text>
</comment>
<evidence type="ECO:0008006" key="5">
    <source>
        <dbReference type="Google" id="ProtNLM"/>
    </source>
</evidence>
<evidence type="ECO:0000313" key="4">
    <source>
        <dbReference type="Proteomes" id="UP000075455"/>
    </source>
</evidence>
<dbReference type="AlphaFoldDB" id="A0A150LXE5"/>
<dbReference type="InterPro" id="IPR030832">
    <property type="entry name" value="Acidic_LPXTA"/>
</dbReference>
<feature type="transmembrane region" description="Helical" evidence="1">
    <location>
        <begin position="412"/>
        <end position="430"/>
    </location>
</feature>
<dbReference type="Proteomes" id="UP000075455">
    <property type="component" value="Unassembled WGS sequence"/>
</dbReference>
<keyword evidence="2" id="KW-0732">Signal</keyword>
<keyword evidence="1" id="KW-0472">Membrane</keyword>
<protein>
    <recommendedName>
        <fullName evidence="5">Processed acidic surface protein</fullName>
    </recommendedName>
</protein>
<dbReference type="STRING" id="81408.B4119_3641"/>